<sequence length="89" mass="10524">MFFKKLKYVLRVSLRTFKDQEMIQTALAVLNLGASRVIRAPLVLNVNHPRCHGSHDNRRRFELHPESFSSWELFDRSQNGKAPLWRECE</sequence>
<organism evidence="1 2">
    <name type="scientific">Caerostris extrusa</name>
    <name type="common">Bark spider</name>
    <name type="synonym">Caerostris bankana</name>
    <dbReference type="NCBI Taxonomy" id="172846"/>
    <lineage>
        <taxon>Eukaryota</taxon>
        <taxon>Metazoa</taxon>
        <taxon>Ecdysozoa</taxon>
        <taxon>Arthropoda</taxon>
        <taxon>Chelicerata</taxon>
        <taxon>Arachnida</taxon>
        <taxon>Araneae</taxon>
        <taxon>Araneomorphae</taxon>
        <taxon>Entelegynae</taxon>
        <taxon>Araneoidea</taxon>
        <taxon>Araneidae</taxon>
        <taxon>Caerostris</taxon>
    </lineage>
</organism>
<proteinExistence type="predicted"/>
<dbReference type="AlphaFoldDB" id="A0AAV4XWL8"/>
<dbReference type="Proteomes" id="UP001054945">
    <property type="component" value="Unassembled WGS sequence"/>
</dbReference>
<evidence type="ECO:0000313" key="2">
    <source>
        <dbReference type="Proteomes" id="UP001054945"/>
    </source>
</evidence>
<evidence type="ECO:0000313" key="1">
    <source>
        <dbReference type="EMBL" id="GIY99122.1"/>
    </source>
</evidence>
<reference evidence="1 2" key="1">
    <citation type="submission" date="2021-06" db="EMBL/GenBank/DDBJ databases">
        <title>Caerostris extrusa draft genome.</title>
        <authorList>
            <person name="Kono N."/>
            <person name="Arakawa K."/>
        </authorList>
    </citation>
    <scope>NUCLEOTIDE SEQUENCE [LARGE SCALE GENOMIC DNA]</scope>
</reference>
<gene>
    <name evidence="1" type="ORF">CEXT_88861</name>
</gene>
<accession>A0AAV4XWL8</accession>
<dbReference type="EMBL" id="BPLR01001007">
    <property type="protein sequence ID" value="GIY99122.1"/>
    <property type="molecule type" value="Genomic_DNA"/>
</dbReference>
<comment type="caution">
    <text evidence="1">The sequence shown here is derived from an EMBL/GenBank/DDBJ whole genome shotgun (WGS) entry which is preliminary data.</text>
</comment>
<keyword evidence="2" id="KW-1185">Reference proteome</keyword>
<protein>
    <submittedName>
        <fullName evidence="1">Uncharacterized protein</fullName>
    </submittedName>
</protein>
<name>A0AAV4XWL8_CAEEX</name>